<dbReference type="GO" id="GO:0003824">
    <property type="term" value="F:catalytic activity"/>
    <property type="evidence" value="ECO:0007669"/>
    <property type="project" value="InterPro"/>
</dbReference>
<proteinExistence type="predicted"/>
<dbReference type="InterPro" id="IPR011013">
    <property type="entry name" value="Gal_mutarotase_sf_dom"/>
</dbReference>
<evidence type="ECO:0000313" key="1">
    <source>
        <dbReference type="Proteomes" id="UP000887540"/>
    </source>
</evidence>
<evidence type="ECO:0000313" key="2">
    <source>
        <dbReference type="WBParaSite" id="ACRNAN_scaffold8481.g22363.t1"/>
    </source>
</evidence>
<dbReference type="AlphaFoldDB" id="A0A914EJ21"/>
<keyword evidence="1" id="KW-1185">Reference proteome</keyword>
<organism evidence="1 2">
    <name type="scientific">Acrobeloides nanus</name>
    <dbReference type="NCBI Taxonomy" id="290746"/>
    <lineage>
        <taxon>Eukaryota</taxon>
        <taxon>Metazoa</taxon>
        <taxon>Ecdysozoa</taxon>
        <taxon>Nematoda</taxon>
        <taxon>Chromadorea</taxon>
        <taxon>Rhabditida</taxon>
        <taxon>Tylenchina</taxon>
        <taxon>Cephalobomorpha</taxon>
        <taxon>Cephaloboidea</taxon>
        <taxon>Cephalobidae</taxon>
        <taxon>Acrobeloides</taxon>
    </lineage>
</organism>
<dbReference type="Proteomes" id="UP000887540">
    <property type="component" value="Unplaced"/>
</dbReference>
<dbReference type="GO" id="GO:0030246">
    <property type="term" value="F:carbohydrate binding"/>
    <property type="evidence" value="ECO:0007669"/>
    <property type="project" value="InterPro"/>
</dbReference>
<sequence length="151" mass="17300">MAINEVCFMADIDPLGYHTYFVSFSVNYMNLFTNLFTGYSNSISNGLIRLVFDAEGYLSQLQDLTTGKKYLLQQKFFYYWGAGWKNANWDYPPSECLISPKKLLLRQIRASDEEFSAEMVSYLSRIIVKIGSMSVIAMIDTASDVKFEAKE</sequence>
<protein>
    <submittedName>
        <fullName evidence="2">Uncharacterized protein</fullName>
    </submittedName>
</protein>
<dbReference type="WBParaSite" id="ACRNAN_scaffold8481.g22363.t1">
    <property type="protein sequence ID" value="ACRNAN_scaffold8481.g22363.t1"/>
    <property type="gene ID" value="ACRNAN_scaffold8481.g22363"/>
</dbReference>
<dbReference type="SUPFAM" id="SSF74650">
    <property type="entry name" value="Galactose mutarotase-like"/>
    <property type="match status" value="1"/>
</dbReference>
<dbReference type="GO" id="GO:0005975">
    <property type="term" value="P:carbohydrate metabolic process"/>
    <property type="evidence" value="ECO:0007669"/>
    <property type="project" value="InterPro"/>
</dbReference>
<reference evidence="2" key="1">
    <citation type="submission" date="2022-11" db="UniProtKB">
        <authorList>
            <consortium name="WormBaseParasite"/>
        </authorList>
    </citation>
    <scope>IDENTIFICATION</scope>
</reference>
<name>A0A914EJ21_9BILA</name>
<accession>A0A914EJ21</accession>